<evidence type="ECO:0000259" key="3">
    <source>
        <dbReference type="PROSITE" id="PS51186"/>
    </source>
</evidence>
<keyword evidence="5" id="KW-1185">Reference proteome</keyword>
<dbReference type="InterPro" id="IPR016181">
    <property type="entry name" value="Acyl_CoA_acyltransferase"/>
</dbReference>
<evidence type="ECO:0000313" key="5">
    <source>
        <dbReference type="Proteomes" id="UP001292216"/>
    </source>
</evidence>
<dbReference type="RefSeq" id="WP_323077485.1">
    <property type="nucleotide sequence ID" value="NZ_CBCSKM010000015.1"/>
</dbReference>
<dbReference type="EMBL" id="JAYERP010000001">
    <property type="protein sequence ID" value="MEA3570786.1"/>
    <property type="molecule type" value="Genomic_DNA"/>
</dbReference>
<dbReference type="PROSITE" id="PS51186">
    <property type="entry name" value="GNAT"/>
    <property type="match status" value="1"/>
</dbReference>
<sequence length="190" mass="22524">MFHLFIQAAEIFVEGFYDSLRYFTSDRDKLAKAIVHALVREQFFVALEREQVLGIFAYSAGQKRAFRFQRAELQRELGWLRGSLFYFLVRRELEKPLHLAEGQCYFEAVATAKQARGRGVASQLNNELISRLGYDDYILEVVDTNTAAIRLYERLGYAEFRRKPQRWFRKQAGFNARLYMRWMQDQARPE</sequence>
<evidence type="ECO:0000313" key="4">
    <source>
        <dbReference type="EMBL" id="MEA3570786.1"/>
    </source>
</evidence>
<proteinExistence type="predicted"/>
<dbReference type="Proteomes" id="UP001292216">
    <property type="component" value="Unassembled WGS sequence"/>
</dbReference>
<name>A0ABU5PLM5_9BACL</name>
<dbReference type="EC" id="2.3.1.-" evidence="4"/>
<reference evidence="4 5" key="1">
    <citation type="submission" date="2023-12" db="EMBL/GenBank/DDBJ databases">
        <title>Whole genome sequencing of Paenibacillus phoenicis isolated from the Phoenix Mars Lander spacecraft assembly facility.</title>
        <authorList>
            <person name="Garcia A."/>
            <person name="Venkateswaran K."/>
        </authorList>
    </citation>
    <scope>NUCLEOTIDE SEQUENCE [LARGE SCALE GENOMIC DNA]</scope>
    <source>
        <strain evidence="4 5">3PO2SA</strain>
    </source>
</reference>
<dbReference type="PANTHER" id="PTHR43420">
    <property type="entry name" value="ACETYLTRANSFERASE"/>
    <property type="match status" value="1"/>
</dbReference>
<dbReference type="InterPro" id="IPR000182">
    <property type="entry name" value="GNAT_dom"/>
</dbReference>
<organism evidence="4 5">
    <name type="scientific">Paenibacillus phoenicis</name>
    <dbReference type="NCBI Taxonomy" id="554117"/>
    <lineage>
        <taxon>Bacteria</taxon>
        <taxon>Bacillati</taxon>
        <taxon>Bacillota</taxon>
        <taxon>Bacilli</taxon>
        <taxon>Bacillales</taxon>
        <taxon>Paenibacillaceae</taxon>
        <taxon>Paenibacillus</taxon>
    </lineage>
</organism>
<accession>A0ABU5PLM5</accession>
<dbReference type="Pfam" id="PF00583">
    <property type="entry name" value="Acetyltransf_1"/>
    <property type="match status" value="1"/>
</dbReference>
<keyword evidence="1 4" id="KW-0808">Transferase</keyword>
<dbReference type="SUPFAM" id="SSF55729">
    <property type="entry name" value="Acyl-CoA N-acyltransferases (Nat)"/>
    <property type="match status" value="1"/>
</dbReference>
<comment type="caution">
    <text evidence="4">The sequence shown here is derived from an EMBL/GenBank/DDBJ whole genome shotgun (WGS) entry which is preliminary data.</text>
</comment>
<dbReference type="Gene3D" id="3.40.630.30">
    <property type="match status" value="1"/>
</dbReference>
<keyword evidence="2 4" id="KW-0012">Acyltransferase</keyword>
<dbReference type="GO" id="GO:0016746">
    <property type="term" value="F:acyltransferase activity"/>
    <property type="evidence" value="ECO:0007669"/>
    <property type="project" value="UniProtKB-KW"/>
</dbReference>
<protein>
    <submittedName>
        <fullName evidence="4">GNAT family N-acetyltransferase</fullName>
        <ecNumber evidence="4">2.3.1.-</ecNumber>
    </submittedName>
</protein>
<dbReference type="InterPro" id="IPR050680">
    <property type="entry name" value="YpeA/RimI_acetyltransf"/>
</dbReference>
<feature type="domain" description="N-acetyltransferase" evidence="3">
    <location>
        <begin position="45"/>
        <end position="185"/>
    </location>
</feature>
<evidence type="ECO:0000256" key="2">
    <source>
        <dbReference type="ARBA" id="ARBA00023315"/>
    </source>
</evidence>
<evidence type="ECO:0000256" key="1">
    <source>
        <dbReference type="ARBA" id="ARBA00022679"/>
    </source>
</evidence>
<dbReference type="PANTHER" id="PTHR43420:SF12">
    <property type="entry name" value="N-ACETYLTRANSFERASE DOMAIN-CONTAINING PROTEIN"/>
    <property type="match status" value="1"/>
</dbReference>
<gene>
    <name evidence="4" type="ORF">U9M73_12390</name>
</gene>